<evidence type="ECO:0000256" key="2">
    <source>
        <dbReference type="ARBA" id="ARBA00004275"/>
    </source>
</evidence>
<comment type="subcellular location">
    <subcellularLocation>
        <location evidence="2">Peroxisome</location>
    </subcellularLocation>
</comment>
<comment type="similarity">
    <text evidence="3 10">Belongs to the acyl-CoA oxidase family.</text>
</comment>
<dbReference type="AlphaFoldDB" id="A0A6A6JH91"/>
<evidence type="ECO:0000256" key="1">
    <source>
        <dbReference type="ARBA" id="ARBA00001974"/>
    </source>
</evidence>
<feature type="binding site" evidence="12">
    <location>
        <position position="129"/>
    </location>
    <ligand>
        <name>FAD</name>
        <dbReference type="ChEBI" id="CHEBI:57692"/>
    </ligand>
</feature>
<feature type="active site" description="Proton acceptor" evidence="11">
    <location>
        <position position="413"/>
    </location>
</feature>
<evidence type="ECO:0000256" key="4">
    <source>
        <dbReference type="ARBA" id="ARBA00022630"/>
    </source>
</evidence>
<evidence type="ECO:0000313" key="16">
    <source>
        <dbReference type="EMBL" id="KAF2275328.1"/>
    </source>
</evidence>
<dbReference type="Gene3D" id="2.40.110.10">
    <property type="entry name" value="Butyryl-CoA Dehydrogenase, subunit A, domain 2"/>
    <property type="match status" value="1"/>
</dbReference>
<keyword evidence="8" id="KW-0443">Lipid metabolism</keyword>
<feature type="binding site" evidence="12">
    <location>
        <position position="168"/>
    </location>
    <ligand>
        <name>FAD</name>
        <dbReference type="ChEBI" id="CHEBI:57692"/>
    </ligand>
</feature>
<dbReference type="GO" id="GO:0003997">
    <property type="term" value="F:acyl-CoA oxidase activity"/>
    <property type="evidence" value="ECO:0007669"/>
    <property type="project" value="InterPro"/>
</dbReference>
<sequence>MAPVYPESASGKAPNRQIQLMQQARDGASFDSYELACFIHGGENVLKERRLAWERVETLIGTRDTSKLPQSYGNQNREEMYEEGLRWGKIIFEDGLKFKHTFFKHITPRYVLLNSSPFAGKIIGAYCSTELGHGTFVRGMETTATFDPETDEFVINSPSVSSAKFWPGAIGFSCTHAIVTARLIIKSVDHGPHFFMMQFRSLEDGTPLPGITLGDVGLKMSYNGTCNGYAYFKNVRVPRVDMLSRHAQVARDGSYTGTQSPQVAYATLLMVRGIIVRSVGFQLAQAATIAARYSVVREQGLGPNGLGTSEAMLISYKSQHFRVLTLIAKAYAILFAAWSFEATYKALREEQENGNHTLLSYAHSAAAGFKAWSTQTAADGAEDARKCCGGQGYLIISGLPEIAAAATATATFEGENYVLWQQVGRFLFKVMDALKQGKDIDGNLAYLQEEYAARHQTSPLAFPGPLRSTSICEAHGQDFLQPDVQLLIYRKRAFWLIESTYLAVRGSKRSPADAWNEHMLSIISAARAHTEYEVLSSFIKVIRTLPPSMSPALKTVLTKLCALFALSNIVNPATTNAITFLECGYLSADQVRTIRSLVNELLEQLLPDVISLTDAWDFTDASLCSALGMRDGNVYENIMRWVEQVPINQRAWKQNKGVYQPGWNQWIDPVLKAKL</sequence>
<keyword evidence="4 10" id="KW-0285">Flavoprotein</keyword>
<evidence type="ECO:0000256" key="9">
    <source>
        <dbReference type="ARBA" id="ARBA00023140"/>
    </source>
</evidence>
<evidence type="ECO:0000313" key="17">
    <source>
        <dbReference type="Proteomes" id="UP000800097"/>
    </source>
</evidence>
<dbReference type="InterPro" id="IPR055060">
    <property type="entry name" value="ACOX_C_alpha1"/>
</dbReference>
<evidence type="ECO:0000259" key="14">
    <source>
        <dbReference type="Pfam" id="PF14749"/>
    </source>
</evidence>
<keyword evidence="6" id="KW-0276">Fatty acid metabolism</keyword>
<evidence type="ECO:0000259" key="15">
    <source>
        <dbReference type="Pfam" id="PF22924"/>
    </source>
</evidence>
<dbReference type="InterPro" id="IPR012258">
    <property type="entry name" value="Acyl-CoA_oxidase"/>
</dbReference>
<keyword evidence="9" id="KW-0576">Peroxisome</keyword>
<dbReference type="SUPFAM" id="SSF47203">
    <property type="entry name" value="Acyl-CoA dehydrogenase C-terminal domain-like"/>
    <property type="match status" value="2"/>
</dbReference>
<dbReference type="PIRSF" id="PIRSF000168">
    <property type="entry name" value="Acyl-CoA_oxidase"/>
    <property type="match status" value="1"/>
</dbReference>
<dbReference type="Pfam" id="PF14749">
    <property type="entry name" value="Acyl-CoA_ox_N"/>
    <property type="match status" value="1"/>
</dbReference>
<evidence type="ECO:0000256" key="11">
    <source>
        <dbReference type="PIRSR" id="PIRSR000168-1"/>
    </source>
</evidence>
<dbReference type="FunFam" id="2.40.110.10:FF:000003">
    <property type="entry name" value="Acyl-coenzyme A oxidase"/>
    <property type="match status" value="1"/>
</dbReference>
<evidence type="ECO:0000256" key="5">
    <source>
        <dbReference type="ARBA" id="ARBA00022827"/>
    </source>
</evidence>
<dbReference type="FunFam" id="1.20.140.10:FF:000013">
    <property type="entry name" value="Acyl-coenzyme A oxidase"/>
    <property type="match status" value="1"/>
</dbReference>
<dbReference type="UniPathway" id="UPA00661"/>
<evidence type="ECO:0000259" key="13">
    <source>
        <dbReference type="Pfam" id="PF01756"/>
    </source>
</evidence>
<reference evidence="16" key="1">
    <citation type="journal article" date="2020" name="Stud. Mycol.">
        <title>101 Dothideomycetes genomes: a test case for predicting lifestyles and emergence of pathogens.</title>
        <authorList>
            <person name="Haridas S."/>
            <person name="Albert R."/>
            <person name="Binder M."/>
            <person name="Bloem J."/>
            <person name="Labutti K."/>
            <person name="Salamov A."/>
            <person name="Andreopoulos B."/>
            <person name="Baker S."/>
            <person name="Barry K."/>
            <person name="Bills G."/>
            <person name="Bluhm B."/>
            <person name="Cannon C."/>
            <person name="Castanera R."/>
            <person name="Culley D."/>
            <person name="Daum C."/>
            <person name="Ezra D."/>
            <person name="Gonzalez J."/>
            <person name="Henrissat B."/>
            <person name="Kuo A."/>
            <person name="Liang C."/>
            <person name="Lipzen A."/>
            <person name="Lutzoni F."/>
            <person name="Magnuson J."/>
            <person name="Mondo S."/>
            <person name="Nolan M."/>
            <person name="Ohm R."/>
            <person name="Pangilinan J."/>
            <person name="Park H.-J."/>
            <person name="Ramirez L."/>
            <person name="Alfaro M."/>
            <person name="Sun H."/>
            <person name="Tritt A."/>
            <person name="Yoshinaga Y."/>
            <person name="Zwiers L.-H."/>
            <person name="Turgeon B."/>
            <person name="Goodwin S."/>
            <person name="Spatafora J."/>
            <person name="Crous P."/>
            <person name="Grigoriev I."/>
        </authorList>
    </citation>
    <scope>NUCLEOTIDE SEQUENCE</scope>
    <source>
        <strain evidence="16">CBS 379.55</strain>
    </source>
</reference>
<keyword evidence="7" id="KW-0560">Oxidoreductase</keyword>
<dbReference type="GO" id="GO:0005777">
    <property type="term" value="C:peroxisome"/>
    <property type="evidence" value="ECO:0007669"/>
    <property type="project" value="UniProtKB-SubCell"/>
</dbReference>
<dbReference type="InterPro" id="IPR036250">
    <property type="entry name" value="AcylCo_DH-like_C"/>
</dbReference>
<accession>A0A6A6JH91</accession>
<organism evidence="16 17">
    <name type="scientific">Westerdykella ornata</name>
    <dbReference type="NCBI Taxonomy" id="318751"/>
    <lineage>
        <taxon>Eukaryota</taxon>
        <taxon>Fungi</taxon>
        <taxon>Dikarya</taxon>
        <taxon>Ascomycota</taxon>
        <taxon>Pezizomycotina</taxon>
        <taxon>Dothideomycetes</taxon>
        <taxon>Pleosporomycetidae</taxon>
        <taxon>Pleosporales</taxon>
        <taxon>Sporormiaceae</taxon>
        <taxon>Westerdykella</taxon>
    </lineage>
</organism>
<feature type="domain" description="Acyl-CoA oxidase C-alpha1" evidence="15">
    <location>
        <begin position="265"/>
        <end position="427"/>
    </location>
</feature>
<dbReference type="Proteomes" id="UP000800097">
    <property type="component" value="Unassembled WGS sequence"/>
</dbReference>
<protein>
    <recommendedName>
        <fullName evidence="10">Acyl-coenzyme A oxidase</fullName>
    </recommendedName>
</protein>
<dbReference type="Pfam" id="PF01756">
    <property type="entry name" value="ACOX"/>
    <property type="match status" value="1"/>
</dbReference>
<dbReference type="GO" id="GO:0005504">
    <property type="term" value="F:fatty acid binding"/>
    <property type="evidence" value="ECO:0007669"/>
    <property type="project" value="TreeGrafter"/>
</dbReference>
<dbReference type="GeneID" id="54553487"/>
<feature type="domain" description="Acyl-CoA oxidase C-terminal" evidence="13">
    <location>
        <begin position="482"/>
        <end position="671"/>
    </location>
</feature>
<name>A0A6A6JH91_WESOR</name>
<dbReference type="PANTHER" id="PTHR10909">
    <property type="entry name" value="ELECTRON TRANSPORT OXIDOREDUCTASE"/>
    <property type="match status" value="1"/>
</dbReference>
<dbReference type="InterPro" id="IPR002655">
    <property type="entry name" value="Acyl-CoA_oxidase_C"/>
</dbReference>
<gene>
    <name evidence="16" type="ORF">EI97DRAFT_450935</name>
</gene>
<keyword evidence="5 10" id="KW-0274">FAD</keyword>
<evidence type="ECO:0000256" key="3">
    <source>
        <dbReference type="ARBA" id="ARBA00006288"/>
    </source>
</evidence>
<evidence type="ECO:0000256" key="7">
    <source>
        <dbReference type="ARBA" id="ARBA00023002"/>
    </source>
</evidence>
<evidence type="ECO:0000256" key="12">
    <source>
        <dbReference type="PIRSR" id="PIRSR000168-2"/>
    </source>
</evidence>
<dbReference type="EMBL" id="ML986497">
    <property type="protein sequence ID" value="KAF2275328.1"/>
    <property type="molecule type" value="Genomic_DNA"/>
</dbReference>
<proteinExistence type="inferred from homology"/>
<dbReference type="GO" id="GO:0055088">
    <property type="term" value="P:lipid homeostasis"/>
    <property type="evidence" value="ECO:0007669"/>
    <property type="project" value="TreeGrafter"/>
</dbReference>
<dbReference type="GO" id="GO:0071949">
    <property type="term" value="F:FAD binding"/>
    <property type="evidence" value="ECO:0007669"/>
    <property type="project" value="InterPro"/>
</dbReference>
<dbReference type="PANTHER" id="PTHR10909:SF250">
    <property type="entry name" value="PEROXISOMAL ACYL-COENZYME A OXIDASE 1"/>
    <property type="match status" value="1"/>
</dbReference>
<dbReference type="SUPFAM" id="SSF56645">
    <property type="entry name" value="Acyl-CoA dehydrogenase NM domain-like"/>
    <property type="match status" value="1"/>
</dbReference>
<evidence type="ECO:0000256" key="10">
    <source>
        <dbReference type="PIRNR" id="PIRNR000168"/>
    </source>
</evidence>
<comment type="cofactor">
    <cofactor evidence="1">
        <name>FAD</name>
        <dbReference type="ChEBI" id="CHEBI:57692"/>
    </cofactor>
</comment>
<dbReference type="OrthoDB" id="538336at2759"/>
<dbReference type="InterPro" id="IPR029320">
    <property type="entry name" value="Acyl-CoA_ox_N"/>
</dbReference>
<evidence type="ECO:0000256" key="8">
    <source>
        <dbReference type="ARBA" id="ARBA00023098"/>
    </source>
</evidence>
<evidence type="ECO:0000256" key="6">
    <source>
        <dbReference type="ARBA" id="ARBA00022832"/>
    </source>
</evidence>
<keyword evidence="17" id="KW-1185">Reference proteome</keyword>
<dbReference type="InterPro" id="IPR009100">
    <property type="entry name" value="AcylCoA_DH/oxidase_NM_dom_sf"/>
</dbReference>
<dbReference type="GO" id="GO:0033540">
    <property type="term" value="P:fatty acid beta-oxidation using acyl-CoA oxidase"/>
    <property type="evidence" value="ECO:0007669"/>
    <property type="project" value="UniProtKB-UniPathway"/>
</dbReference>
<dbReference type="RefSeq" id="XP_033652867.1">
    <property type="nucleotide sequence ID" value="XM_033800312.1"/>
</dbReference>
<dbReference type="InterPro" id="IPR046373">
    <property type="entry name" value="Acyl-CoA_Oxase/DH_mid-dom_sf"/>
</dbReference>
<dbReference type="Gene3D" id="1.20.140.10">
    <property type="entry name" value="Butyryl-CoA Dehydrogenase, subunit A, domain 3"/>
    <property type="match status" value="2"/>
</dbReference>
<dbReference type="Pfam" id="PF22924">
    <property type="entry name" value="ACOX_C_alpha1"/>
    <property type="match status" value="1"/>
</dbReference>
<feature type="domain" description="Acyl-coenzyme A oxidase N-terminal" evidence="14">
    <location>
        <begin position="31"/>
        <end position="117"/>
    </location>
</feature>